<feature type="region of interest" description="Disordered" evidence="9">
    <location>
        <begin position="730"/>
        <end position="784"/>
    </location>
</feature>
<feature type="domain" description="SWIRM" evidence="12">
    <location>
        <begin position="236"/>
        <end position="335"/>
    </location>
</feature>
<dbReference type="Gene3D" id="1.10.10.60">
    <property type="entry name" value="Homeodomain-like"/>
    <property type="match status" value="1"/>
</dbReference>
<feature type="compositionally biased region" description="Low complexity" evidence="9">
    <location>
        <begin position="31"/>
        <end position="47"/>
    </location>
</feature>
<dbReference type="Pfam" id="PF16495">
    <property type="entry name" value="SWIRM-assoc_1"/>
    <property type="match status" value="1"/>
</dbReference>
<feature type="region of interest" description="Disordered" evidence="9">
    <location>
        <begin position="598"/>
        <end position="638"/>
    </location>
</feature>
<dbReference type="STRING" id="4615.A0A199ULA4"/>
<feature type="compositionally biased region" description="Low complexity" evidence="9">
    <location>
        <begin position="730"/>
        <end position="755"/>
    </location>
</feature>
<comment type="caution">
    <text evidence="14">The sequence shown here is derived from an EMBL/GenBank/DDBJ whole genome shotgun (WGS) entry which is preliminary data.</text>
</comment>
<feature type="compositionally biased region" description="Low complexity" evidence="9">
    <location>
        <begin position="101"/>
        <end position="114"/>
    </location>
</feature>
<proteinExistence type="predicted"/>
<keyword evidence="2 8" id="KW-0863">Zinc-finger</keyword>
<dbReference type="InterPro" id="IPR000433">
    <property type="entry name" value="Znf_ZZ"/>
</dbReference>
<dbReference type="CDD" id="cd00167">
    <property type="entry name" value="SANT"/>
    <property type="match status" value="1"/>
</dbReference>
<feature type="compositionally biased region" description="Acidic residues" evidence="9">
    <location>
        <begin position="78"/>
        <end position="100"/>
    </location>
</feature>
<evidence type="ECO:0000259" key="11">
    <source>
        <dbReference type="PROSITE" id="PS50135"/>
    </source>
</evidence>
<feature type="domain" description="SANT" evidence="13">
    <location>
        <begin position="469"/>
        <end position="520"/>
    </location>
</feature>
<evidence type="ECO:0000256" key="9">
    <source>
        <dbReference type="SAM" id="MobiDB-lite"/>
    </source>
</evidence>
<feature type="compositionally biased region" description="Basic residues" evidence="9">
    <location>
        <begin position="60"/>
        <end position="74"/>
    </location>
</feature>
<keyword evidence="6" id="KW-0804">Transcription</keyword>
<evidence type="ECO:0000259" key="13">
    <source>
        <dbReference type="PROSITE" id="PS51293"/>
    </source>
</evidence>
<feature type="compositionally biased region" description="Polar residues" evidence="9">
    <location>
        <begin position="542"/>
        <end position="558"/>
    </location>
</feature>
<dbReference type="AlphaFoldDB" id="A0A199ULA4"/>
<dbReference type="SUPFAM" id="SSF46689">
    <property type="entry name" value="Homeodomain-like"/>
    <property type="match status" value="2"/>
</dbReference>
<sequence>MPRKTPLPRPPPDSSTMSPASPALPSSGTFSSPHLLPRPFSSSPLSLTPRVSFAADSRLKWRKRKREANAKRSKPQGDSDDDPESDEEAAAAADDDDDDAGAGPADSPAAAAAADPVLDLRESEVLSDCGHQISDFPPAVRRAVNRPHPSVLAIVAAERSSSSFFSSSPSSSARSLVPSLENISHGQLQALSAMLPDHPSLLQPPDVDKPSSYVCTPPPLMEGKGVPKRFPTGQVLLVPMHSDWFSPTTVYRLERQVVPHFFSGKSSGHTPEKYIMLRNKIILKYLDNPSRRLGFADCQGLVSSNSELYDLSRIVRFLDNWGIINYLTTLSVHRGLRMAASLLREDGSGELQLLTAPLKSIDSLMLFDRPKCSLRAEDVALLSSSSSSSSSGPVDLDAGLCDLDSRIRERLSELSCSYCSEPLPNLHYQSQREADIVLCSDCFHDAKYITGHSSLDFVRVDTKRDTSDSDGDNWTDQETLLLLEALEKYNDNWNEIAEHVGTKSKAQCILHFIRLPMEDGLLENIGFRQLPVPSKGQHRENLSTISNSDTSGVHSGNQLPFADSANPVMSLVAFLTSAIGPRVAAACANAALSVLTKGDSRSSSESNHAEAVTHGANANSCNQNDGNPEDQIPYSRGDANSPLSLERVKYAAMCGLSAAAMKAKLFADQEEREIQRLAATIINHQLKRLELKLKQFAEVETLLLKECDQVERVRQRLSAERVRMMSARSGFPGSAFPPQQPAAAAAAAGAANSNPNPHPRQPPIPGSVGPTNIPNPYGNNLAGHSPIQFMQRQQMLSFGPRLPLSAIQPSPSASSPNVMFNSGMPANSMNPNHHPLLRSASGNNSNVS</sequence>
<dbReference type="InterPro" id="IPR009057">
    <property type="entry name" value="Homeodomain-like_sf"/>
</dbReference>
<feature type="region of interest" description="Disordered" evidence="9">
    <location>
        <begin position="1"/>
        <end position="114"/>
    </location>
</feature>
<feature type="compositionally biased region" description="Polar residues" evidence="9">
    <location>
        <begin position="817"/>
        <end position="831"/>
    </location>
</feature>
<evidence type="ECO:0000256" key="6">
    <source>
        <dbReference type="ARBA" id="ARBA00023163"/>
    </source>
</evidence>
<accession>A0A199ULA4</accession>
<evidence type="ECO:0000256" key="4">
    <source>
        <dbReference type="ARBA" id="ARBA00023015"/>
    </source>
</evidence>
<gene>
    <name evidence="14" type="ORF">ACMD2_03026</name>
</gene>
<dbReference type="InterPro" id="IPR017884">
    <property type="entry name" value="SANT_dom"/>
</dbReference>
<organism evidence="14 15">
    <name type="scientific">Ananas comosus</name>
    <name type="common">Pineapple</name>
    <name type="synonym">Ananas ananas</name>
    <dbReference type="NCBI Taxonomy" id="4615"/>
    <lineage>
        <taxon>Eukaryota</taxon>
        <taxon>Viridiplantae</taxon>
        <taxon>Streptophyta</taxon>
        <taxon>Embryophyta</taxon>
        <taxon>Tracheophyta</taxon>
        <taxon>Spermatophyta</taxon>
        <taxon>Magnoliopsida</taxon>
        <taxon>Liliopsida</taxon>
        <taxon>Poales</taxon>
        <taxon>Bromeliaceae</taxon>
        <taxon>Bromelioideae</taxon>
        <taxon>Ananas</taxon>
    </lineage>
</organism>
<dbReference type="FunFam" id="1.10.10.60:FF:000014">
    <property type="entry name" value="SWI/SNF complex subunit SMARCC2 isoform C"/>
    <property type="match status" value="1"/>
</dbReference>
<dbReference type="GO" id="GO:0003677">
    <property type="term" value="F:DNA binding"/>
    <property type="evidence" value="ECO:0007669"/>
    <property type="project" value="UniProtKB-KW"/>
</dbReference>
<dbReference type="Gene3D" id="1.10.10.10">
    <property type="entry name" value="Winged helix-like DNA-binding domain superfamily/Winged helix DNA-binding domain"/>
    <property type="match status" value="1"/>
</dbReference>
<evidence type="ECO:0000256" key="8">
    <source>
        <dbReference type="PROSITE-ProRule" id="PRU00228"/>
    </source>
</evidence>
<feature type="compositionally biased region" description="Pro residues" evidence="9">
    <location>
        <begin position="756"/>
        <end position="765"/>
    </location>
</feature>
<evidence type="ECO:0000259" key="10">
    <source>
        <dbReference type="PROSITE" id="PS50090"/>
    </source>
</evidence>
<dbReference type="InterPro" id="IPR036388">
    <property type="entry name" value="WH-like_DNA-bd_sf"/>
</dbReference>
<evidence type="ECO:0000256" key="3">
    <source>
        <dbReference type="ARBA" id="ARBA00022833"/>
    </source>
</evidence>
<dbReference type="EMBL" id="LSRQ01006888">
    <property type="protein sequence ID" value="OAY65508.1"/>
    <property type="molecule type" value="Genomic_DNA"/>
</dbReference>
<dbReference type="PANTHER" id="PTHR12802">
    <property type="entry name" value="SWI/SNF COMPLEX-RELATED"/>
    <property type="match status" value="1"/>
</dbReference>
<dbReference type="PROSITE" id="PS50135">
    <property type="entry name" value="ZF_ZZ_2"/>
    <property type="match status" value="1"/>
</dbReference>
<dbReference type="PROSITE" id="PS51293">
    <property type="entry name" value="SANT"/>
    <property type="match status" value="1"/>
</dbReference>
<feature type="compositionally biased region" description="Pro residues" evidence="9">
    <location>
        <begin position="1"/>
        <end position="13"/>
    </location>
</feature>
<dbReference type="Pfam" id="PF04433">
    <property type="entry name" value="SWIRM"/>
    <property type="match status" value="1"/>
</dbReference>
<evidence type="ECO:0000313" key="14">
    <source>
        <dbReference type="EMBL" id="OAY65508.1"/>
    </source>
</evidence>
<feature type="domain" description="ZZ-type" evidence="11">
    <location>
        <begin position="411"/>
        <end position="465"/>
    </location>
</feature>
<evidence type="ECO:0000256" key="2">
    <source>
        <dbReference type="ARBA" id="ARBA00022771"/>
    </source>
</evidence>
<dbReference type="InterPro" id="IPR001005">
    <property type="entry name" value="SANT/Myb"/>
</dbReference>
<dbReference type="SMART" id="SM00717">
    <property type="entry name" value="SANT"/>
    <property type="match status" value="1"/>
</dbReference>
<dbReference type="PROSITE" id="PS50090">
    <property type="entry name" value="MYB_LIKE"/>
    <property type="match status" value="1"/>
</dbReference>
<dbReference type="Proteomes" id="UP000092600">
    <property type="component" value="Unassembled WGS sequence"/>
</dbReference>
<dbReference type="InterPro" id="IPR007526">
    <property type="entry name" value="SWIRM"/>
</dbReference>
<feature type="region of interest" description="Disordered" evidence="9">
    <location>
        <begin position="809"/>
        <end position="848"/>
    </location>
</feature>
<feature type="compositionally biased region" description="Polar residues" evidence="9">
    <location>
        <begin position="616"/>
        <end position="626"/>
    </location>
</feature>
<dbReference type="PROSITE" id="PS50934">
    <property type="entry name" value="SWIRM"/>
    <property type="match status" value="1"/>
</dbReference>
<evidence type="ECO:0000256" key="5">
    <source>
        <dbReference type="ARBA" id="ARBA00023125"/>
    </source>
</evidence>
<name>A0A199ULA4_ANACO</name>
<keyword evidence="1" id="KW-0479">Metal-binding</keyword>
<protein>
    <submittedName>
        <fullName evidence="14">SWI/SNF complex subunit SWI3C</fullName>
    </submittedName>
</protein>
<dbReference type="GO" id="GO:0008270">
    <property type="term" value="F:zinc ion binding"/>
    <property type="evidence" value="ECO:0007669"/>
    <property type="project" value="UniProtKB-KW"/>
</dbReference>
<keyword evidence="3" id="KW-0862">Zinc</keyword>
<evidence type="ECO:0000256" key="1">
    <source>
        <dbReference type="ARBA" id="ARBA00022723"/>
    </source>
</evidence>
<evidence type="ECO:0000313" key="15">
    <source>
        <dbReference type="Proteomes" id="UP000092600"/>
    </source>
</evidence>
<dbReference type="InterPro" id="IPR032451">
    <property type="entry name" value="SMARCC_C"/>
</dbReference>
<keyword evidence="5" id="KW-0238">DNA-binding</keyword>
<feature type="compositionally biased region" description="Polar residues" evidence="9">
    <location>
        <begin position="14"/>
        <end position="30"/>
    </location>
</feature>
<feature type="region of interest" description="Disordered" evidence="9">
    <location>
        <begin position="536"/>
        <end position="558"/>
    </location>
</feature>
<reference evidence="14 15" key="1">
    <citation type="journal article" date="2016" name="DNA Res.">
        <title>The draft genome of MD-2 pineapple using hybrid error correction of long reads.</title>
        <authorList>
            <person name="Redwan R.M."/>
            <person name="Saidin A."/>
            <person name="Kumar S.V."/>
        </authorList>
    </citation>
    <scope>NUCLEOTIDE SEQUENCE [LARGE SCALE GENOMIC DNA]</scope>
    <source>
        <strain evidence="15">cv. MD2</strain>
        <tissue evidence="14">Leaf</tissue>
    </source>
</reference>
<keyword evidence="7" id="KW-0539">Nucleus</keyword>
<keyword evidence="4" id="KW-0805">Transcription regulation</keyword>
<dbReference type="GO" id="GO:0005634">
    <property type="term" value="C:nucleus"/>
    <property type="evidence" value="ECO:0007669"/>
    <property type="project" value="UniProtKB-ARBA"/>
</dbReference>
<dbReference type="PANTHER" id="PTHR12802:SF61">
    <property type="entry name" value="SWI_SNF COMPLEX SUBUNIT SWI3C"/>
    <property type="match status" value="1"/>
</dbReference>
<evidence type="ECO:0000256" key="7">
    <source>
        <dbReference type="ARBA" id="ARBA00023242"/>
    </source>
</evidence>
<feature type="domain" description="Myb-like" evidence="10">
    <location>
        <begin position="466"/>
        <end position="516"/>
    </location>
</feature>
<dbReference type="Pfam" id="PF00249">
    <property type="entry name" value="Myb_DNA-binding"/>
    <property type="match status" value="1"/>
</dbReference>
<evidence type="ECO:0000259" key="12">
    <source>
        <dbReference type="PROSITE" id="PS50934"/>
    </source>
</evidence>
<feature type="compositionally biased region" description="Polar residues" evidence="9">
    <location>
        <begin position="769"/>
        <end position="778"/>
    </location>
</feature>